<reference evidence="1" key="1">
    <citation type="journal article" date="2023" name="Mol. Biol. Evol.">
        <title>Third-Generation Sequencing Reveals the Adaptive Role of the Epigenome in Three Deep-Sea Polychaetes.</title>
        <authorList>
            <person name="Perez M."/>
            <person name="Aroh O."/>
            <person name="Sun Y."/>
            <person name="Lan Y."/>
            <person name="Juniper S.K."/>
            <person name="Young C.R."/>
            <person name="Angers B."/>
            <person name="Qian P.Y."/>
        </authorList>
    </citation>
    <scope>NUCLEOTIDE SEQUENCE</scope>
    <source>
        <strain evidence="1">P08H-3</strain>
    </source>
</reference>
<name>A0AAD9J544_9ANNE</name>
<evidence type="ECO:0000313" key="2">
    <source>
        <dbReference type="Proteomes" id="UP001208570"/>
    </source>
</evidence>
<keyword evidence="2" id="KW-1185">Reference proteome</keyword>
<gene>
    <name evidence="1" type="ORF">LSH36_618g01067</name>
</gene>
<comment type="caution">
    <text evidence="1">The sequence shown here is derived from an EMBL/GenBank/DDBJ whole genome shotgun (WGS) entry which is preliminary data.</text>
</comment>
<protein>
    <submittedName>
        <fullName evidence="1">Uncharacterized protein</fullName>
    </submittedName>
</protein>
<evidence type="ECO:0000313" key="1">
    <source>
        <dbReference type="EMBL" id="KAK2146293.1"/>
    </source>
</evidence>
<dbReference type="Proteomes" id="UP001208570">
    <property type="component" value="Unassembled WGS sequence"/>
</dbReference>
<dbReference type="AlphaFoldDB" id="A0AAD9J544"/>
<feature type="non-terminal residue" evidence="1">
    <location>
        <position position="141"/>
    </location>
</feature>
<sequence>VQPEHFIFSTFGVLHVFPRQPSENLSLAAWQREAVIFSTIIKIPFFKYYLLRRMFVKWRANVHFKEYSTIRHQMSEGLLQAIPSFGAALLHISKLCQELLNLTFLPTDTVSKDSLTLQKAKRRQRALNLTKARQETMQVEL</sequence>
<proteinExistence type="predicted"/>
<organism evidence="1 2">
    <name type="scientific">Paralvinella palmiformis</name>
    <dbReference type="NCBI Taxonomy" id="53620"/>
    <lineage>
        <taxon>Eukaryota</taxon>
        <taxon>Metazoa</taxon>
        <taxon>Spiralia</taxon>
        <taxon>Lophotrochozoa</taxon>
        <taxon>Annelida</taxon>
        <taxon>Polychaeta</taxon>
        <taxon>Sedentaria</taxon>
        <taxon>Canalipalpata</taxon>
        <taxon>Terebellida</taxon>
        <taxon>Terebelliformia</taxon>
        <taxon>Alvinellidae</taxon>
        <taxon>Paralvinella</taxon>
    </lineage>
</organism>
<accession>A0AAD9J544</accession>
<dbReference type="EMBL" id="JAODUP010000618">
    <property type="protein sequence ID" value="KAK2146293.1"/>
    <property type="molecule type" value="Genomic_DNA"/>
</dbReference>